<proteinExistence type="predicted"/>
<reference evidence="2 3" key="1">
    <citation type="submission" date="2018-03" db="EMBL/GenBank/DDBJ databases">
        <title>Adhaeribacter sp. HMF7605 Genome sequencing and assembly.</title>
        <authorList>
            <person name="Kang H."/>
            <person name="Kang J."/>
            <person name="Cha I."/>
            <person name="Kim H."/>
            <person name="Joh K."/>
        </authorList>
    </citation>
    <scope>NUCLEOTIDE SEQUENCE [LARGE SCALE GENOMIC DNA]</scope>
    <source>
        <strain evidence="2 3">HMF7605</strain>
    </source>
</reference>
<evidence type="ECO:0000313" key="2">
    <source>
        <dbReference type="EMBL" id="PSR55649.1"/>
    </source>
</evidence>
<dbReference type="SUPFAM" id="SSF50044">
    <property type="entry name" value="SH3-domain"/>
    <property type="match status" value="1"/>
</dbReference>
<keyword evidence="3" id="KW-1185">Reference proteome</keyword>
<dbReference type="EMBL" id="PYFT01000001">
    <property type="protein sequence ID" value="PSR55649.1"/>
    <property type="molecule type" value="Genomic_DNA"/>
</dbReference>
<evidence type="ECO:0000256" key="1">
    <source>
        <dbReference type="SAM" id="SignalP"/>
    </source>
</evidence>
<comment type="caution">
    <text evidence="2">The sequence shown here is derived from an EMBL/GenBank/DDBJ whole genome shotgun (WGS) entry which is preliminary data.</text>
</comment>
<dbReference type="InterPro" id="IPR036028">
    <property type="entry name" value="SH3-like_dom_sf"/>
</dbReference>
<gene>
    <name evidence="2" type="ORF">AHMF7605_20130</name>
</gene>
<dbReference type="OrthoDB" id="9871341at2"/>
<keyword evidence="1" id="KW-0732">Signal</keyword>
<evidence type="ECO:0008006" key="4">
    <source>
        <dbReference type="Google" id="ProtNLM"/>
    </source>
</evidence>
<dbReference type="PROSITE" id="PS51257">
    <property type="entry name" value="PROKAR_LIPOPROTEIN"/>
    <property type="match status" value="1"/>
</dbReference>
<name>A0A2T2YJH6_9BACT</name>
<feature type="signal peptide" evidence="1">
    <location>
        <begin position="1"/>
        <end position="20"/>
    </location>
</feature>
<evidence type="ECO:0000313" key="3">
    <source>
        <dbReference type="Proteomes" id="UP000240357"/>
    </source>
</evidence>
<dbReference type="RefSeq" id="WP_106931829.1">
    <property type="nucleotide sequence ID" value="NZ_PYFT01000001.1"/>
</dbReference>
<protein>
    <recommendedName>
        <fullName evidence="4">SH3b domain-containing protein</fullName>
    </recommendedName>
</protein>
<accession>A0A2T2YJH6</accession>
<organism evidence="2 3">
    <name type="scientific">Adhaeribacter arboris</name>
    <dbReference type="NCBI Taxonomy" id="2072846"/>
    <lineage>
        <taxon>Bacteria</taxon>
        <taxon>Pseudomonadati</taxon>
        <taxon>Bacteroidota</taxon>
        <taxon>Cytophagia</taxon>
        <taxon>Cytophagales</taxon>
        <taxon>Hymenobacteraceae</taxon>
        <taxon>Adhaeribacter</taxon>
    </lineage>
</organism>
<dbReference type="Proteomes" id="UP000240357">
    <property type="component" value="Unassembled WGS sequence"/>
</dbReference>
<feature type="chain" id="PRO_5015413444" description="SH3b domain-containing protein" evidence="1">
    <location>
        <begin position="21"/>
        <end position="127"/>
    </location>
</feature>
<sequence>MKKNLLYLLSFYLLSGCTYSLSPSSYELSSNFRPILETFTAGRSGVSLRKIPNTFAPVFKSIRVGDTIFVYGRLNYDWYVVRRNGKKYFAPFKNIYQFRTIVTSANTHQLIPDSSTLHLIHIPLLAE</sequence>
<dbReference type="AlphaFoldDB" id="A0A2T2YJH6"/>